<protein>
    <recommendedName>
        <fullName evidence="15">CAAX prenyl protease</fullName>
        <ecNumber evidence="15">3.4.24.84</ecNumber>
    </recommendedName>
</protein>
<dbReference type="Pfam" id="PF01435">
    <property type="entry name" value="Peptidase_M48"/>
    <property type="match status" value="1"/>
</dbReference>
<dbReference type="GO" id="GO:0071586">
    <property type="term" value="P:CAAX-box protein processing"/>
    <property type="evidence" value="ECO:0007669"/>
    <property type="project" value="UniProtKB-UniRule"/>
</dbReference>
<feature type="transmembrane region" description="Helical" evidence="15">
    <location>
        <begin position="171"/>
        <end position="189"/>
    </location>
</feature>
<dbReference type="AlphaFoldDB" id="A0A9W4TZ35"/>
<keyword evidence="5 15" id="KW-0378">Hydrolase</keyword>
<feature type="transmembrane region" description="Helical" evidence="15">
    <location>
        <begin position="311"/>
        <end position="330"/>
    </location>
</feature>
<comment type="subcellular location">
    <subcellularLocation>
        <location evidence="1 15">Endoplasmic reticulum membrane</location>
        <topology evidence="1 15">Multi-pass membrane protein</topology>
    </subcellularLocation>
</comment>
<evidence type="ECO:0000313" key="18">
    <source>
        <dbReference type="EMBL" id="CAI5759642.1"/>
    </source>
</evidence>
<evidence type="ECO:0000256" key="11">
    <source>
        <dbReference type="ARBA" id="ARBA00044456"/>
    </source>
</evidence>
<comment type="similarity">
    <text evidence="12 15">Belongs to the peptidase M48A family.</text>
</comment>
<feature type="binding site" evidence="14">
    <location>
        <position position="377"/>
    </location>
    <ligand>
        <name>Zn(2+)</name>
        <dbReference type="ChEBI" id="CHEBI:29105"/>
        <note>catalytic</note>
    </ligand>
</feature>
<dbReference type="InterPro" id="IPR027057">
    <property type="entry name" value="CAXX_Prtase_1"/>
</dbReference>
<proteinExistence type="inferred from homology"/>
<reference evidence="18" key="1">
    <citation type="submission" date="2022-12" db="EMBL/GenBank/DDBJ databases">
        <authorList>
            <person name="Brejova B."/>
        </authorList>
    </citation>
    <scope>NUCLEOTIDE SEQUENCE</scope>
</reference>
<keyword evidence="9 15" id="KW-0482">Metalloprotease</keyword>
<accession>A0A9W4TZ35</accession>
<dbReference type="GO" id="GO:0046872">
    <property type="term" value="F:metal ion binding"/>
    <property type="evidence" value="ECO:0007669"/>
    <property type="project" value="UniProtKB-UniRule"/>
</dbReference>
<dbReference type="EMBL" id="CANTUO010000004">
    <property type="protein sequence ID" value="CAI5759642.1"/>
    <property type="molecule type" value="Genomic_DNA"/>
</dbReference>
<dbReference type="Pfam" id="PF16491">
    <property type="entry name" value="Peptidase_M48_N"/>
    <property type="match status" value="1"/>
</dbReference>
<evidence type="ECO:0000256" key="2">
    <source>
        <dbReference type="ARBA" id="ARBA00022670"/>
    </source>
</evidence>
<feature type="transmembrane region" description="Helical" evidence="15">
    <location>
        <begin position="16"/>
        <end position="36"/>
    </location>
</feature>
<sequence>MISLANSLSFLDNPNINWKSVIIGFGIGQFLFQSYLEYRQLKVLKKPSPPASIKEEVSLEKFQNFQKYSIAKSKFSIYSSIYGLIQDLLVIKYDVLPKIWTYSNHLMTKIWLPKFMGGSITQSIIFIVVFQLATLFTKLPVSYYKNFVLEEKFGFNKLTIKLWVTDTFKSLGLSFVLGTPVLAALLKIIEYFNENFVFYVMGFVLIINLVAMTIMPTLIMPLFNKYEPLKEGELKTAIEDLAKQQAFPLNKLLVVDGSKRSSHSNAYFIGLPWSKQIVLYDTLIEQTELKETVAILAHEIGHWKLNHLPKMLAYAMTHTFLLFTLFGNFIKNKSLFQSFGFGNQQPILIGFLLFSDIYGPIESILTFLDNYISRFHEYQADEYALQCGYEKDLALALIKISKENLSGMAADKLYSIYHYSHPILPERLDALNYVSSEKISK</sequence>
<evidence type="ECO:0000256" key="1">
    <source>
        <dbReference type="ARBA" id="ARBA00004477"/>
    </source>
</evidence>
<feature type="transmembrane region" description="Helical" evidence="15">
    <location>
        <begin position="115"/>
        <end position="136"/>
    </location>
</feature>
<comment type="function">
    <text evidence="15">Proteolytically removes the C-terminal three residues of farnesylated proteins.</text>
</comment>
<evidence type="ECO:0000256" key="9">
    <source>
        <dbReference type="ARBA" id="ARBA00023049"/>
    </source>
</evidence>
<keyword evidence="3 15" id="KW-0812">Transmembrane</keyword>
<keyword evidence="19" id="KW-1185">Reference proteome</keyword>
<evidence type="ECO:0000256" key="10">
    <source>
        <dbReference type="ARBA" id="ARBA00023136"/>
    </source>
</evidence>
<evidence type="ECO:0000256" key="8">
    <source>
        <dbReference type="ARBA" id="ARBA00022989"/>
    </source>
</evidence>
<comment type="caution">
    <text evidence="18">The sequence shown here is derived from an EMBL/GenBank/DDBJ whole genome shotgun (WGS) entry which is preliminary data.</text>
</comment>
<dbReference type="InterPro" id="IPR001915">
    <property type="entry name" value="Peptidase_M48"/>
</dbReference>
<dbReference type="OrthoDB" id="360839at2759"/>
<feature type="binding site" evidence="14">
    <location>
        <position position="298"/>
    </location>
    <ligand>
        <name>Zn(2+)</name>
        <dbReference type="ChEBI" id="CHEBI:29105"/>
        <note>catalytic</note>
    </ligand>
</feature>
<evidence type="ECO:0000256" key="3">
    <source>
        <dbReference type="ARBA" id="ARBA00022692"/>
    </source>
</evidence>
<evidence type="ECO:0000256" key="5">
    <source>
        <dbReference type="ARBA" id="ARBA00022801"/>
    </source>
</evidence>
<evidence type="ECO:0000256" key="4">
    <source>
        <dbReference type="ARBA" id="ARBA00022723"/>
    </source>
</evidence>
<evidence type="ECO:0000256" key="13">
    <source>
        <dbReference type="PIRSR" id="PIRSR627057-1"/>
    </source>
</evidence>
<keyword evidence="10 15" id="KW-0472">Membrane</keyword>
<feature type="domain" description="CAAX prenyl protease 1 N-terminal" evidence="17">
    <location>
        <begin position="40"/>
        <end position="225"/>
    </location>
</feature>
<dbReference type="GO" id="GO:0004222">
    <property type="term" value="F:metalloendopeptidase activity"/>
    <property type="evidence" value="ECO:0007669"/>
    <property type="project" value="UniProtKB-UniRule"/>
</dbReference>
<evidence type="ECO:0000256" key="12">
    <source>
        <dbReference type="ARBA" id="ARBA00060927"/>
    </source>
</evidence>
<feature type="domain" description="Peptidase M48" evidence="16">
    <location>
        <begin position="228"/>
        <end position="433"/>
    </location>
</feature>
<comment type="cofactor">
    <cofactor evidence="14 15">
        <name>Zn(2+)</name>
        <dbReference type="ChEBI" id="CHEBI:29105"/>
    </cofactor>
    <text evidence="14 15">Binds 1 zinc ion per subunit.</text>
</comment>
<evidence type="ECO:0000259" key="17">
    <source>
        <dbReference type="Pfam" id="PF16491"/>
    </source>
</evidence>
<comment type="catalytic activity">
    <reaction evidence="11 15">
        <text>Hydrolyzes the peptide bond -P2-(S-farnesyl or geranylgeranyl)C-P1'-P2'-P3'-COOH where P1' and P2' are amino acids with aliphatic side chains and P3' is any C-terminal residue.</text>
        <dbReference type="EC" id="3.4.24.84"/>
    </reaction>
</comment>
<evidence type="ECO:0000313" key="19">
    <source>
        <dbReference type="Proteomes" id="UP001152885"/>
    </source>
</evidence>
<feature type="active site" description="Proton donor" evidence="13">
    <location>
        <position position="381"/>
    </location>
</feature>
<keyword evidence="7 14" id="KW-0862">Zinc</keyword>
<name>A0A9W4TZ35_9ASCO</name>
<keyword evidence="8 15" id="KW-1133">Transmembrane helix</keyword>
<evidence type="ECO:0000256" key="15">
    <source>
        <dbReference type="RuleBase" id="RU366005"/>
    </source>
</evidence>
<dbReference type="InterPro" id="IPR032456">
    <property type="entry name" value="Peptidase_M48_N"/>
</dbReference>
<dbReference type="GO" id="GO:0005789">
    <property type="term" value="C:endoplasmic reticulum membrane"/>
    <property type="evidence" value="ECO:0007669"/>
    <property type="project" value="UniProtKB-SubCell"/>
</dbReference>
<keyword evidence="6 15" id="KW-0256">Endoplasmic reticulum</keyword>
<keyword evidence="4 14" id="KW-0479">Metal-binding</keyword>
<feature type="transmembrane region" description="Helical" evidence="15">
    <location>
        <begin position="196"/>
        <end position="219"/>
    </location>
</feature>
<feature type="binding site" evidence="14">
    <location>
        <position position="302"/>
    </location>
    <ligand>
        <name>Zn(2+)</name>
        <dbReference type="ChEBI" id="CHEBI:29105"/>
        <note>catalytic</note>
    </ligand>
</feature>
<dbReference type="FunFam" id="3.30.2010.10:FF:000002">
    <property type="entry name" value="CAAX prenyl protease"/>
    <property type="match status" value="1"/>
</dbReference>
<organism evidence="18 19">
    <name type="scientific">Candida verbasci</name>
    <dbReference type="NCBI Taxonomy" id="1227364"/>
    <lineage>
        <taxon>Eukaryota</taxon>
        <taxon>Fungi</taxon>
        <taxon>Dikarya</taxon>
        <taxon>Ascomycota</taxon>
        <taxon>Saccharomycotina</taxon>
        <taxon>Pichiomycetes</taxon>
        <taxon>Debaryomycetaceae</taxon>
        <taxon>Candida/Lodderomyces clade</taxon>
        <taxon>Candida</taxon>
    </lineage>
</organism>
<gene>
    <name evidence="18" type="ORF">CANVERA_P4153</name>
</gene>
<dbReference type="CDD" id="cd07343">
    <property type="entry name" value="M48A_Zmpste24p_like"/>
    <property type="match status" value="1"/>
</dbReference>
<dbReference type="Gene3D" id="3.30.2010.10">
    <property type="entry name" value="Metalloproteases ('zincins'), catalytic domain"/>
    <property type="match status" value="1"/>
</dbReference>
<dbReference type="PANTHER" id="PTHR10120">
    <property type="entry name" value="CAAX PRENYL PROTEASE 1"/>
    <property type="match status" value="1"/>
</dbReference>
<evidence type="ECO:0000256" key="6">
    <source>
        <dbReference type="ARBA" id="ARBA00022824"/>
    </source>
</evidence>
<dbReference type="Proteomes" id="UP001152885">
    <property type="component" value="Unassembled WGS sequence"/>
</dbReference>
<dbReference type="EC" id="3.4.24.84" evidence="15"/>
<evidence type="ECO:0000256" key="7">
    <source>
        <dbReference type="ARBA" id="ARBA00022833"/>
    </source>
</evidence>
<evidence type="ECO:0000256" key="14">
    <source>
        <dbReference type="PIRSR" id="PIRSR627057-2"/>
    </source>
</evidence>
<keyword evidence="2 15" id="KW-0645">Protease</keyword>
<feature type="active site" evidence="13">
    <location>
        <position position="299"/>
    </location>
</feature>
<evidence type="ECO:0000259" key="16">
    <source>
        <dbReference type="Pfam" id="PF01435"/>
    </source>
</evidence>